<evidence type="ECO:0000313" key="2">
    <source>
        <dbReference type="Proteomes" id="UP000740926"/>
    </source>
</evidence>
<dbReference type="Gene3D" id="3.30.365.10">
    <property type="entry name" value="Aldehyde oxidase/xanthine dehydrogenase, molybdopterin binding domain"/>
    <property type="match status" value="2"/>
</dbReference>
<dbReference type="EMBL" id="JAANIU010010898">
    <property type="protein sequence ID" value="KAG1531433.1"/>
    <property type="molecule type" value="Genomic_DNA"/>
</dbReference>
<dbReference type="Proteomes" id="UP000740926">
    <property type="component" value="Unassembled WGS sequence"/>
</dbReference>
<protein>
    <submittedName>
        <fullName evidence="1">Uncharacterized protein</fullName>
    </submittedName>
</protein>
<evidence type="ECO:0000313" key="1">
    <source>
        <dbReference type="EMBL" id="KAG1531433.1"/>
    </source>
</evidence>
<organism evidence="1 2">
    <name type="scientific">Rhizopus delemar</name>
    <dbReference type="NCBI Taxonomy" id="936053"/>
    <lineage>
        <taxon>Eukaryota</taxon>
        <taxon>Fungi</taxon>
        <taxon>Fungi incertae sedis</taxon>
        <taxon>Mucoromycota</taxon>
        <taxon>Mucoromycotina</taxon>
        <taxon>Mucoromycetes</taxon>
        <taxon>Mucorales</taxon>
        <taxon>Mucorineae</taxon>
        <taxon>Rhizopodaceae</taxon>
        <taxon>Rhizopus</taxon>
    </lineage>
</organism>
<dbReference type="InterPro" id="IPR037165">
    <property type="entry name" value="AldOxase/xan_DH_Mopterin-bd_sf"/>
</dbReference>
<sequence>MPFVNVTGKHLDSGDYPASLQQAMDMIGVAAVRERQRQGEADGRLIGVGLATYTEQAAHGTSVFAAWGTPVIPGFDQATARVTPDGGLELRHQAAARRHRADAVFHWYLRVAVAGDVGRRRVASP</sequence>
<keyword evidence="2" id="KW-1185">Reference proteome</keyword>
<name>A0A9P6XSR4_9FUNG</name>
<dbReference type="SUPFAM" id="SSF56003">
    <property type="entry name" value="Molybdenum cofactor-binding domain"/>
    <property type="match status" value="1"/>
</dbReference>
<dbReference type="AlphaFoldDB" id="A0A9P6XSR4"/>
<accession>A0A9P6XSR4</accession>
<comment type="caution">
    <text evidence="1">The sequence shown here is derived from an EMBL/GenBank/DDBJ whole genome shotgun (WGS) entry which is preliminary data.</text>
</comment>
<gene>
    <name evidence="1" type="ORF">G6F50_016698</name>
</gene>
<proteinExistence type="predicted"/>
<reference evidence="1 2" key="1">
    <citation type="journal article" date="2020" name="Microb. Genom.">
        <title>Genetic diversity of clinical and environmental Mucorales isolates obtained from an investigation of mucormycosis cases among solid organ transplant recipients.</title>
        <authorList>
            <person name="Nguyen M.H."/>
            <person name="Kaul D."/>
            <person name="Muto C."/>
            <person name="Cheng S.J."/>
            <person name="Richter R.A."/>
            <person name="Bruno V.M."/>
            <person name="Liu G."/>
            <person name="Beyhan S."/>
            <person name="Sundermann A.J."/>
            <person name="Mounaud S."/>
            <person name="Pasculle A.W."/>
            <person name="Nierman W.C."/>
            <person name="Driscoll E."/>
            <person name="Cumbie R."/>
            <person name="Clancy C.J."/>
            <person name="Dupont C.L."/>
        </authorList>
    </citation>
    <scope>NUCLEOTIDE SEQUENCE [LARGE SCALE GENOMIC DNA]</scope>
    <source>
        <strain evidence="1 2">GL24</strain>
    </source>
</reference>
<dbReference type="GO" id="GO:0016491">
    <property type="term" value="F:oxidoreductase activity"/>
    <property type="evidence" value="ECO:0007669"/>
    <property type="project" value="InterPro"/>
</dbReference>